<gene>
    <name evidence="19 21" type="primary">thiI</name>
    <name evidence="21" type="ORF">TICRE_10940</name>
</gene>
<name>A0A1U7M6Q8_TISCR</name>
<dbReference type="EC" id="2.8.1.4" evidence="14 19"/>
<dbReference type="PROSITE" id="PS51165">
    <property type="entry name" value="THUMP"/>
    <property type="match status" value="1"/>
</dbReference>
<reference evidence="21 22" key="1">
    <citation type="submission" date="2016-02" db="EMBL/GenBank/DDBJ databases">
        <title>Genome sequence of Tissierella creatinophila DSM 6911.</title>
        <authorList>
            <person name="Poehlein A."/>
            <person name="Daniel R."/>
        </authorList>
    </citation>
    <scope>NUCLEOTIDE SEQUENCE [LARGE SCALE GENOMIC DNA]</scope>
    <source>
        <strain evidence="21 22">DSM 6911</strain>
    </source>
</reference>
<dbReference type="Pfam" id="PF02568">
    <property type="entry name" value="ThiI"/>
    <property type="match status" value="1"/>
</dbReference>
<evidence type="ECO:0000256" key="18">
    <source>
        <dbReference type="ARBA" id="ARBA00080570"/>
    </source>
</evidence>
<dbReference type="GO" id="GO:0005829">
    <property type="term" value="C:cytosol"/>
    <property type="evidence" value="ECO:0007669"/>
    <property type="project" value="TreeGrafter"/>
</dbReference>
<dbReference type="GO" id="GO:0009228">
    <property type="term" value="P:thiamine biosynthetic process"/>
    <property type="evidence" value="ECO:0007669"/>
    <property type="project" value="UniProtKB-KW"/>
</dbReference>
<evidence type="ECO:0000256" key="9">
    <source>
        <dbReference type="ARBA" id="ARBA00022977"/>
    </source>
</evidence>
<evidence type="ECO:0000256" key="2">
    <source>
        <dbReference type="ARBA" id="ARBA00004948"/>
    </source>
</evidence>
<evidence type="ECO:0000256" key="3">
    <source>
        <dbReference type="ARBA" id="ARBA00022490"/>
    </source>
</evidence>
<dbReference type="FunFam" id="3.40.50.620:FF:000053">
    <property type="entry name" value="Probable tRNA sulfurtransferase"/>
    <property type="match status" value="1"/>
</dbReference>
<dbReference type="PANTHER" id="PTHR43209:SF1">
    <property type="entry name" value="TRNA SULFURTRANSFERASE"/>
    <property type="match status" value="1"/>
</dbReference>
<evidence type="ECO:0000256" key="6">
    <source>
        <dbReference type="ARBA" id="ARBA00022741"/>
    </source>
</evidence>
<dbReference type="Pfam" id="PF22025">
    <property type="entry name" value="ThiI_fer"/>
    <property type="match status" value="1"/>
</dbReference>
<dbReference type="InterPro" id="IPR004114">
    <property type="entry name" value="THUMP_dom"/>
</dbReference>
<dbReference type="InterPro" id="IPR049961">
    <property type="entry name" value="ThiI_N"/>
</dbReference>
<evidence type="ECO:0000256" key="10">
    <source>
        <dbReference type="ARBA" id="ARBA00050570"/>
    </source>
</evidence>
<proteinExistence type="inferred from homology"/>
<keyword evidence="6 19" id="KW-0547">Nucleotide-binding</keyword>
<comment type="subcellular location">
    <subcellularLocation>
        <location evidence="1 19">Cytoplasm</location>
    </subcellularLocation>
</comment>
<dbReference type="SMART" id="SM00981">
    <property type="entry name" value="THUMP"/>
    <property type="match status" value="1"/>
</dbReference>
<keyword evidence="4 19" id="KW-0820">tRNA-binding</keyword>
<comment type="similarity">
    <text evidence="13 19">Belongs to the ThiI family.</text>
</comment>
<dbReference type="GO" id="GO:0004810">
    <property type="term" value="F:CCA tRNA nucleotidyltransferase activity"/>
    <property type="evidence" value="ECO:0007669"/>
    <property type="project" value="InterPro"/>
</dbReference>
<evidence type="ECO:0000256" key="8">
    <source>
        <dbReference type="ARBA" id="ARBA00022884"/>
    </source>
</evidence>
<dbReference type="EMBL" id="LTDM01000014">
    <property type="protein sequence ID" value="OLS02940.1"/>
    <property type="molecule type" value="Genomic_DNA"/>
</dbReference>
<dbReference type="InterPro" id="IPR050102">
    <property type="entry name" value="tRNA_sulfurtransferase_ThiI"/>
</dbReference>
<comment type="caution">
    <text evidence="21">The sequence shown here is derived from an EMBL/GenBank/DDBJ whole genome shotgun (WGS) entry which is preliminary data.</text>
</comment>
<dbReference type="AlphaFoldDB" id="A0A1U7M6Q8"/>
<keyword evidence="3 19" id="KW-0963">Cytoplasm</keyword>
<keyword evidence="8 19" id="KW-0694">RNA-binding</keyword>
<dbReference type="InterPro" id="IPR014729">
    <property type="entry name" value="Rossmann-like_a/b/a_fold"/>
</dbReference>
<protein>
    <recommendedName>
        <fullName evidence="15 19">Probable tRNA sulfurtransferase</fullName>
        <ecNumber evidence="14 19">2.8.1.4</ecNumber>
    </recommendedName>
    <alternativeName>
        <fullName evidence="16 19">Sulfur carrier protein ThiS sulfurtransferase</fullName>
    </alternativeName>
    <alternativeName>
        <fullName evidence="17 19">Thiamine biosynthesis protein ThiI</fullName>
    </alternativeName>
    <alternativeName>
        <fullName evidence="18 19">tRNA 4-thiouridine synthase</fullName>
    </alternativeName>
</protein>
<evidence type="ECO:0000256" key="13">
    <source>
        <dbReference type="ARBA" id="ARBA00061472"/>
    </source>
</evidence>
<feature type="binding site" evidence="19">
    <location>
        <position position="298"/>
    </location>
    <ligand>
        <name>ATP</name>
        <dbReference type="ChEBI" id="CHEBI:30616"/>
    </ligand>
</feature>
<evidence type="ECO:0000259" key="20">
    <source>
        <dbReference type="PROSITE" id="PS51165"/>
    </source>
</evidence>
<sequence length="390" mass="44536">MEKVISVSLGELALKGSNRKYFEDQLIKQIMNKTKDIRYDKLYKEQGKIYIEANEEKFESLMEKLKNVFGLVYISPCIRVEKDIEAIEEACILNMKERLEKDPNIKTFKVDTNRADKNFAFTSPEISREIGKRLLNKFDNLNVDVHNPDLYMYIDIKQTHAYIYSERIKAYGGMPIGTSGKALLLISGGIDSPVAGFMMAKRGVSLSCVHYHSYPFTSERGEEKVKELAKKLSMYTGKIKFYSVNILNIQKEINEKCPEKEMTIISRKFMMRIAEKIARYNKLDALITGESLGQVASQTMQGLTVTDESVSIPVFRPLIGMDKVDIIEIARDIDTLETSNLPFEDCCTVFLPKHPVTNPSVENIKRSEEALDVETLVKDAIDNMKVYIIK</sequence>
<evidence type="ECO:0000256" key="17">
    <source>
        <dbReference type="ARBA" id="ARBA00077849"/>
    </source>
</evidence>
<dbReference type="GO" id="GO:0140741">
    <property type="term" value="F:tRNA-uracil-4 sulfurtransferase activity"/>
    <property type="evidence" value="ECO:0007669"/>
    <property type="project" value="UniProtKB-EC"/>
</dbReference>
<comment type="function">
    <text evidence="12 19">Catalyzes the ATP-dependent transfer of a sulfur to tRNA to produce 4-thiouridine in position 8 of tRNAs, which functions as a near-UV photosensor. Also catalyzes the transfer of sulfur to the sulfur carrier protein ThiS, forming ThiS-thiocarboxylate. This is a step in the synthesis of thiazole, in the thiamine biosynthesis pathway. The sulfur is donated as persulfide by IscS.</text>
</comment>
<evidence type="ECO:0000256" key="4">
    <source>
        <dbReference type="ARBA" id="ARBA00022555"/>
    </source>
</evidence>
<dbReference type="InterPro" id="IPR020536">
    <property type="entry name" value="ThiI_AANH"/>
</dbReference>
<keyword evidence="22" id="KW-1185">Reference proteome</keyword>
<dbReference type="OrthoDB" id="9773948at2"/>
<dbReference type="InterPro" id="IPR054173">
    <property type="entry name" value="ThiI_fer"/>
</dbReference>
<feature type="binding site" evidence="19">
    <location>
        <begin position="185"/>
        <end position="186"/>
    </location>
    <ligand>
        <name>ATP</name>
        <dbReference type="ChEBI" id="CHEBI:30616"/>
    </ligand>
</feature>
<feature type="binding site" evidence="19">
    <location>
        <position position="267"/>
    </location>
    <ligand>
        <name>ATP</name>
        <dbReference type="ChEBI" id="CHEBI:30616"/>
    </ligand>
</feature>
<dbReference type="Pfam" id="PF02926">
    <property type="entry name" value="THUMP"/>
    <property type="match status" value="1"/>
</dbReference>
<dbReference type="SUPFAM" id="SSF52402">
    <property type="entry name" value="Adenine nucleotide alpha hydrolases-like"/>
    <property type="match status" value="1"/>
</dbReference>
<dbReference type="RefSeq" id="WP_084191864.1">
    <property type="nucleotide sequence ID" value="NZ_LTDM01000014.1"/>
</dbReference>
<dbReference type="CDD" id="cd01712">
    <property type="entry name" value="PPase_ThiI"/>
    <property type="match status" value="1"/>
</dbReference>
<dbReference type="GO" id="GO:0009229">
    <property type="term" value="P:thiamine diphosphate biosynthetic process"/>
    <property type="evidence" value="ECO:0007669"/>
    <property type="project" value="UniProtKB-UniRule"/>
</dbReference>
<keyword evidence="7 19" id="KW-0067">ATP-binding</keyword>
<dbReference type="PANTHER" id="PTHR43209">
    <property type="entry name" value="TRNA SULFURTRANSFERASE"/>
    <property type="match status" value="1"/>
</dbReference>
<evidence type="ECO:0000256" key="11">
    <source>
        <dbReference type="ARBA" id="ARBA00052330"/>
    </source>
</evidence>
<dbReference type="GO" id="GO:0002937">
    <property type="term" value="P:tRNA 4-thiouridine biosynthesis"/>
    <property type="evidence" value="ECO:0007669"/>
    <property type="project" value="TreeGrafter"/>
</dbReference>
<evidence type="ECO:0000256" key="15">
    <source>
        <dbReference type="ARBA" id="ARBA00071867"/>
    </source>
</evidence>
<evidence type="ECO:0000256" key="1">
    <source>
        <dbReference type="ARBA" id="ARBA00004496"/>
    </source>
</evidence>
<dbReference type="HAMAP" id="MF_00021">
    <property type="entry name" value="ThiI"/>
    <property type="match status" value="1"/>
</dbReference>
<dbReference type="GO" id="GO:0052837">
    <property type="term" value="P:thiazole biosynthetic process"/>
    <property type="evidence" value="ECO:0007669"/>
    <property type="project" value="TreeGrafter"/>
</dbReference>
<evidence type="ECO:0000256" key="12">
    <source>
        <dbReference type="ARBA" id="ARBA00058382"/>
    </source>
</evidence>
<dbReference type="Gene3D" id="3.40.50.620">
    <property type="entry name" value="HUPs"/>
    <property type="match status" value="1"/>
</dbReference>
<dbReference type="UniPathway" id="UPA00060"/>
<dbReference type="Gene3D" id="3.30.2130.30">
    <property type="match status" value="1"/>
</dbReference>
<dbReference type="SUPFAM" id="SSF143437">
    <property type="entry name" value="THUMP domain-like"/>
    <property type="match status" value="1"/>
</dbReference>
<keyword evidence="5 19" id="KW-0808">Transferase</keyword>
<evidence type="ECO:0000256" key="14">
    <source>
        <dbReference type="ARBA" id="ARBA00066827"/>
    </source>
</evidence>
<organism evidence="21 22">
    <name type="scientific">Tissierella creatinophila DSM 6911</name>
    <dbReference type="NCBI Taxonomy" id="1123403"/>
    <lineage>
        <taxon>Bacteria</taxon>
        <taxon>Bacillati</taxon>
        <taxon>Bacillota</taxon>
        <taxon>Tissierellia</taxon>
        <taxon>Tissierellales</taxon>
        <taxon>Tissierellaceae</taxon>
        <taxon>Tissierella</taxon>
    </lineage>
</organism>
<comment type="catalytic activity">
    <reaction evidence="10 19">
        <text>[ThiI sulfur-carrier protein]-S-sulfanyl-L-cysteine + a uridine in tRNA + 2 reduced [2Fe-2S]-[ferredoxin] + ATP + H(+) = [ThiI sulfur-carrier protein]-L-cysteine + a 4-thiouridine in tRNA + 2 oxidized [2Fe-2S]-[ferredoxin] + AMP + diphosphate</text>
        <dbReference type="Rhea" id="RHEA:24176"/>
        <dbReference type="Rhea" id="RHEA-COMP:10000"/>
        <dbReference type="Rhea" id="RHEA-COMP:10001"/>
        <dbReference type="Rhea" id="RHEA-COMP:13337"/>
        <dbReference type="Rhea" id="RHEA-COMP:13338"/>
        <dbReference type="Rhea" id="RHEA-COMP:13339"/>
        <dbReference type="Rhea" id="RHEA-COMP:13340"/>
        <dbReference type="ChEBI" id="CHEBI:15378"/>
        <dbReference type="ChEBI" id="CHEBI:29950"/>
        <dbReference type="ChEBI" id="CHEBI:30616"/>
        <dbReference type="ChEBI" id="CHEBI:33019"/>
        <dbReference type="ChEBI" id="CHEBI:33737"/>
        <dbReference type="ChEBI" id="CHEBI:33738"/>
        <dbReference type="ChEBI" id="CHEBI:61963"/>
        <dbReference type="ChEBI" id="CHEBI:65315"/>
        <dbReference type="ChEBI" id="CHEBI:136798"/>
        <dbReference type="ChEBI" id="CHEBI:456215"/>
        <dbReference type="EC" id="2.8.1.4"/>
    </reaction>
</comment>
<dbReference type="InterPro" id="IPR003720">
    <property type="entry name" value="tRNA_STrfase"/>
</dbReference>
<comment type="catalytic activity">
    <reaction evidence="11 19">
        <text>[ThiS sulfur-carrier protein]-C-terminal Gly-Gly-AMP + S-sulfanyl-L-cysteinyl-[cysteine desulfurase] + AH2 = [ThiS sulfur-carrier protein]-C-terminal-Gly-aminoethanethioate + L-cysteinyl-[cysteine desulfurase] + A + AMP + 2 H(+)</text>
        <dbReference type="Rhea" id="RHEA:43340"/>
        <dbReference type="Rhea" id="RHEA-COMP:12157"/>
        <dbReference type="Rhea" id="RHEA-COMP:12158"/>
        <dbReference type="Rhea" id="RHEA-COMP:12910"/>
        <dbReference type="Rhea" id="RHEA-COMP:19908"/>
        <dbReference type="ChEBI" id="CHEBI:13193"/>
        <dbReference type="ChEBI" id="CHEBI:15378"/>
        <dbReference type="ChEBI" id="CHEBI:17499"/>
        <dbReference type="ChEBI" id="CHEBI:29950"/>
        <dbReference type="ChEBI" id="CHEBI:61963"/>
        <dbReference type="ChEBI" id="CHEBI:90618"/>
        <dbReference type="ChEBI" id="CHEBI:232372"/>
        <dbReference type="ChEBI" id="CHEBI:456215"/>
    </reaction>
</comment>
<dbReference type="GO" id="GO:0000049">
    <property type="term" value="F:tRNA binding"/>
    <property type="evidence" value="ECO:0007669"/>
    <property type="project" value="UniProtKB-UniRule"/>
</dbReference>
<dbReference type="NCBIfam" id="TIGR00342">
    <property type="entry name" value="tRNA uracil 4-sulfurtransferase ThiI"/>
    <property type="match status" value="1"/>
</dbReference>
<evidence type="ECO:0000256" key="7">
    <source>
        <dbReference type="ARBA" id="ARBA00022840"/>
    </source>
</evidence>
<evidence type="ECO:0000313" key="22">
    <source>
        <dbReference type="Proteomes" id="UP000186112"/>
    </source>
</evidence>
<dbReference type="Proteomes" id="UP000186112">
    <property type="component" value="Unassembled WGS sequence"/>
</dbReference>
<keyword evidence="9 19" id="KW-0784">Thiamine biosynthesis</keyword>
<feature type="binding site" evidence="19">
    <location>
        <position position="289"/>
    </location>
    <ligand>
        <name>ATP</name>
        <dbReference type="ChEBI" id="CHEBI:30616"/>
    </ligand>
</feature>
<comment type="pathway">
    <text evidence="2 19">Cofactor biosynthesis; thiamine diphosphate biosynthesis.</text>
</comment>
<evidence type="ECO:0000313" key="21">
    <source>
        <dbReference type="EMBL" id="OLS02940.1"/>
    </source>
</evidence>
<feature type="domain" description="THUMP" evidence="20">
    <location>
        <begin position="59"/>
        <end position="167"/>
    </location>
</feature>
<evidence type="ECO:0000256" key="19">
    <source>
        <dbReference type="HAMAP-Rule" id="MF_00021"/>
    </source>
</evidence>
<feature type="binding site" evidence="19">
    <location>
        <begin position="210"/>
        <end position="211"/>
    </location>
    <ligand>
        <name>ATP</name>
        <dbReference type="ChEBI" id="CHEBI:30616"/>
    </ligand>
</feature>
<dbReference type="CDD" id="cd11716">
    <property type="entry name" value="THUMP_ThiI"/>
    <property type="match status" value="1"/>
</dbReference>
<evidence type="ECO:0000256" key="5">
    <source>
        <dbReference type="ARBA" id="ARBA00022679"/>
    </source>
</evidence>
<accession>A0A1U7M6Q8</accession>
<evidence type="ECO:0000256" key="16">
    <source>
        <dbReference type="ARBA" id="ARBA00075337"/>
    </source>
</evidence>
<dbReference type="InterPro" id="IPR049962">
    <property type="entry name" value="THUMP_ThiI"/>
</dbReference>
<dbReference type="GO" id="GO:0005524">
    <property type="term" value="F:ATP binding"/>
    <property type="evidence" value="ECO:0007669"/>
    <property type="project" value="UniProtKB-UniRule"/>
</dbReference>